<dbReference type="RefSeq" id="WP_081269231.1">
    <property type="nucleotide sequence ID" value="NZ_LVHG01000056.1"/>
</dbReference>
<evidence type="ECO:0008006" key="5">
    <source>
        <dbReference type="Google" id="ProtNLM"/>
    </source>
</evidence>
<sequence length="353" mass="38489">MSPLRIVLMGVGLIGKEHAKLVREHSHTELVAIADVSPDGKAFAAELGIPCYADYEQMLDEIRPDGAVVALPNRMHVDAGLARVRRGIPMLMEKPVADTVQAAMQLVEASETAGVPVLIGHHRRHSPDIRAARRAAADGDLGQVVAVNGMWLVNKPDNYFAADWRRRAGGGPLLINLIHDIDCLRFVCGEIVSVQAITSNSVRQFDVEDTAGVLMRFESGAVGTFLISDAVPSPYAWDMASGQALYFPHQPADCYYIGGRKATLAVPTMNLWRHEQEGGHWQQPLVRKHLPMDRSQTYVNQLDHFVDVIRDKVEPLVSARDGAMTLAAILAVEVAAREGRSVTLTEMLAGGTP</sequence>
<dbReference type="GO" id="GO:0000166">
    <property type="term" value="F:nucleotide binding"/>
    <property type="evidence" value="ECO:0007669"/>
    <property type="project" value="InterPro"/>
</dbReference>
<evidence type="ECO:0000313" key="3">
    <source>
        <dbReference type="EMBL" id="OAK61412.1"/>
    </source>
</evidence>
<feature type="domain" description="Gfo/Idh/MocA-like oxidoreductase N-terminal" evidence="1">
    <location>
        <begin position="4"/>
        <end position="121"/>
    </location>
</feature>
<feature type="domain" description="GFO/IDH/MocA-like oxidoreductase" evidence="2">
    <location>
        <begin position="129"/>
        <end position="235"/>
    </location>
</feature>
<dbReference type="InterPro" id="IPR000683">
    <property type="entry name" value="Gfo/Idh/MocA-like_OxRdtase_N"/>
</dbReference>
<name>A0AA91I9S0_VARPD</name>
<dbReference type="PANTHER" id="PTHR43377">
    <property type="entry name" value="BILIVERDIN REDUCTASE A"/>
    <property type="match status" value="1"/>
</dbReference>
<evidence type="ECO:0000259" key="1">
    <source>
        <dbReference type="Pfam" id="PF01408"/>
    </source>
</evidence>
<dbReference type="Gene3D" id="3.40.50.720">
    <property type="entry name" value="NAD(P)-binding Rossmann-like Domain"/>
    <property type="match status" value="1"/>
</dbReference>
<protein>
    <recommendedName>
        <fullName evidence="5">Gfo/Idh/MocA family oxidoreductase</fullName>
    </recommendedName>
</protein>
<dbReference type="AlphaFoldDB" id="A0AA91I9S0"/>
<dbReference type="SUPFAM" id="SSF55347">
    <property type="entry name" value="Glyceraldehyde-3-phosphate dehydrogenase-like, C-terminal domain"/>
    <property type="match status" value="1"/>
</dbReference>
<dbReference type="InterPro" id="IPR051450">
    <property type="entry name" value="Gfo/Idh/MocA_Oxidoreductases"/>
</dbReference>
<comment type="caution">
    <text evidence="3">The sequence shown here is derived from an EMBL/GenBank/DDBJ whole genome shotgun (WGS) entry which is preliminary data.</text>
</comment>
<dbReference type="Proteomes" id="UP000077852">
    <property type="component" value="Unassembled WGS sequence"/>
</dbReference>
<gene>
    <name evidence="3" type="ORF">A3K87_21015</name>
</gene>
<dbReference type="InterPro" id="IPR036291">
    <property type="entry name" value="NAD(P)-bd_dom_sf"/>
</dbReference>
<reference evidence="3 4" key="1">
    <citation type="submission" date="2016-03" db="EMBL/GenBank/DDBJ databases">
        <title>Genome sequence of Variovorax paradoxus KB5.</title>
        <authorList>
            <person name="Jeong H."/>
            <person name="Hong C.E."/>
            <person name="Jo S.H."/>
            <person name="Park J.M."/>
        </authorList>
    </citation>
    <scope>NUCLEOTIDE SEQUENCE [LARGE SCALE GENOMIC DNA]</scope>
    <source>
        <strain evidence="3 4">KB5</strain>
    </source>
</reference>
<dbReference type="Gene3D" id="3.30.360.10">
    <property type="entry name" value="Dihydrodipicolinate Reductase, domain 2"/>
    <property type="match status" value="1"/>
</dbReference>
<dbReference type="EMBL" id="LVHG01000056">
    <property type="protein sequence ID" value="OAK61412.1"/>
    <property type="molecule type" value="Genomic_DNA"/>
</dbReference>
<dbReference type="Pfam" id="PF22725">
    <property type="entry name" value="GFO_IDH_MocA_C3"/>
    <property type="match status" value="1"/>
</dbReference>
<dbReference type="PANTHER" id="PTHR43377:SF8">
    <property type="entry name" value="BLR3664 PROTEIN"/>
    <property type="match status" value="1"/>
</dbReference>
<accession>A0AA91I9S0</accession>
<organism evidence="3 4">
    <name type="scientific">Variovorax paradoxus</name>
    <dbReference type="NCBI Taxonomy" id="34073"/>
    <lineage>
        <taxon>Bacteria</taxon>
        <taxon>Pseudomonadati</taxon>
        <taxon>Pseudomonadota</taxon>
        <taxon>Betaproteobacteria</taxon>
        <taxon>Burkholderiales</taxon>
        <taxon>Comamonadaceae</taxon>
        <taxon>Variovorax</taxon>
    </lineage>
</organism>
<dbReference type="Pfam" id="PF01408">
    <property type="entry name" value="GFO_IDH_MocA"/>
    <property type="match status" value="1"/>
</dbReference>
<dbReference type="InterPro" id="IPR055170">
    <property type="entry name" value="GFO_IDH_MocA-like_dom"/>
</dbReference>
<dbReference type="SUPFAM" id="SSF51735">
    <property type="entry name" value="NAD(P)-binding Rossmann-fold domains"/>
    <property type="match status" value="1"/>
</dbReference>
<evidence type="ECO:0000313" key="4">
    <source>
        <dbReference type="Proteomes" id="UP000077852"/>
    </source>
</evidence>
<evidence type="ECO:0000259" key="2">
    <source>
        <dbReference type="Pfam" id="PF22725"/>
    </source>
</evidence>
<proteinExistence type="predicted"/>